<gene>
    <name evidence="7" type="ORF">F9L04_24150</name>
</gene>
<feature type="transmembrane region" description="Helical" evidence="6">
    <location>
        <begin position="176"/>
        <end position="196"/>
    </location>
</feature>
<evidence type="ECO:0000256" key="6">
    <source>
        <dbReference type="SAM" id="Phobius"/>
    </source>
</evidence>
<dbReference type="Proteomes" id="UP000481876">
    <property type="component" value="Unassembled WGS sequence"/>
</dbReference>
<evidence type="ECO:0000256" key="4">
    <source>
        <dbReference type="ARBA" id="ARBA00022989"/>
    </source>
</evidence>
<keyword evidence="3 6" id="KW-0812">Transmembrane</keyword>
<feature type="transmembrane region" description="Helical" evidence="6">
    <location>
        <begin position="216"/>
        <end position="242"/>
    </location>
</feature>
<dbReference type="PANTHER" id="PTHR30482:SF17">
    <property type="entry name" value="ABC TRANSPORTER ATP-BINDING PROTEIN"/>
    <property type="match status" value="1"/>
</dbReference>
<keyword evidence="5 6" id="KW-0472">Membrane</keyword>
<dbReference type="AlphaFoldDB" id="A0A6L3Z081"/>
<keyword evidence="4 6" id="KW-1133">Transmembrane helix</keyword>
<comment type="subcellular location">
    <subcellularLocation>
        <location evidence="1">Cell membrane</location>
        <topology evidence="1">Multi-pass membrane protein</topology>
    </subcellularLocation>
</comment>
<evidence type="ECO:0000256" key="1">
    <source>
        <dbReference type="ARBA" id="ARBA00004651"/>
    </source>
</evidence>
<proteinExistence type="predicted"/>
<feature type="transmembrane region" description="Helical" evidence="6">
    <location>
        <begin position="99"/>
        <end position="120"/>
    </location>
</feature>
<dbReference type="Pfam" id="PF02653">
    <property type="entry name" value="BPD_transp_2"/>
    <property type="match status" value="1"/>
</dbReference>
<dbReference type="InterPro" id="IPR001851">
    <property type="entry name" value="ABC_transp_permease"/>
</dbReference>
<dbReference type="GO" id="GO:0005886">
    <property type="term" value="C:plasma membrane"/>
    <property type="evidence" value="ECO:0007669"/>
    <property type="project" value="UniProtKB-SubCell"/>
</dbReference>
<sequence length="332" mass="35123">MPVSRSPSAPAQTFRETLRSKHRVRPSEGLILLALAVVPLLGDHYYALGTQILIAVIFALSLDLLVGYAGIVTLGHAAFFGVGAYAAGIASQRGWGEPISGLVMGGVVAAAVGLVVGAIVLRTSRFTLLMLTLCTVFLFGEIANKATSITGGVDGLLGIETWPVLGLFEFDLMGEVGYYFSAVVFLLVFVGVRLLVHSPLGQSIMAIRDNPGRASAIGIAVLPRQLLVFVISAFLAGLAGALQAEVNQFVGLKDIGFELSATILVMLALGGSGRLYGAIVGPVVYLVAQDFLSKDNPVMWQLWLGIILVVLVLFAPGGLTRLFVRLKERFGR</sequence>
<dbReference type="PANTHER" id="PTHR30482">
    <property type="entry name" value="HIGH-AFFINITY BRANCHED-CHAIN AMINO ACID TRANSPORT SYSTEM PERMEASE"/>
    <property type="match status" value="1"/>
</dbReference>
<reference evidence="7 8" key="1">
    <citation type="submission" date="2019-09" db="EMBL/GenBank/DDBJ databases">
        <title>Taxonomic organization of the family Brucellaceae based on a phylogenomic approach.</title>
        <authorList>
            <person name="Leclercq S."/>
            <person name="Cloeckaert A."/>
            <person name="Zygmunt M.S."/>
        </authorList>
    </citation>
    <scope>NUCLEOTIDE SEQUENCE [LARGE SCALE GENOMIC DNA]</scope>
    <source>
        <strain evidence="7 8">LMG 3313</strain>
    </source>
</reference>
<dbReference type="InterPro" id="IPR043428">
    <property type="entry name" value="LivM-like"/>
</dbReference>
<dbReference type="CDD" id="cd06581">
    <property type="entry name" value="TM_PBP1_LivM_like"/>
    <property type="match status" value="1"/>
</dbReference>
<feature type="transmembrane region" description="Helical" evidence="6">
    <location>
        <begin position="300"/>
        <end position="324"/>
    </location>
</feature>
<feature type="transmembrane region" description="Helical" evidence="6">
    <location>
        <begin position="65"/>
        <end position="87"/>
    </location>
</feature>
<feature type="transmembrane region" description="Helical" evidence="6">
    <location>
        <begin position="126"/>
        <end position="143"/>
    </location>
</feature>
<organism evidence="7 8">
    <name type="scientific">Brucella anthropi</name>
    <name type="common">Ochrobactrum anthropi</name>
    <dbReference type="NCBI Taxonomy" id="529"/>
    <lineage>
        <taxon>Bacteria</taxon>
        <taxon>Pseudomonadati</taxon>
        <taxon>Pseudomonadota</taxon>
        <taxon>Alphaproteobacteria</taxon>
        <taxon>Hyphomicrobiales</taxon>
        <taxon>Brucellaceae</taxon>
        <taxon>Brucella/Ochrobactrum group</taxon>
        <taxon>Brucella</taxon>
    </lineage>
</organism>
<name>A0A6L3Z081_BRUAN</name>
<feature type="transmembrane region" description="Helical" evidence="6">
    <location>
        <begin position="263"/>
        <end position="288"/>
    </location>
</feature>
<evidence type="ECO:0000313" key="8">
    <source>
        <dbReference type="Proteomes" id="UP000481876"/>
    </source>
</evidence>
<evidence type="ECO:0000256" key="5">
    <source>
        <dbReference type="ARBA" id="ARBA00023136"/>
    </source>
</evidence>
<dbReference type="GO" id="GO:0015658">
    <property type="term" value="F:branched-chain amino acid transmembrane transporter activity"/>
    <property type="evidence" value="ECO:0007669"/>
    <property type="project" value="InterPro"/>
</dbReference>
<dbReference type="EMBL" id="WBWS01000039">
    <property type="protein sequence ID" value="KAB2759881.1"/>
    <property type="molecule type" value="Genomic_DNA"/>
</dbReference>
<keyword evidence="2" id="KW-1003">Cell membrane</keyword>
<feature type="transmembrane region" description="Helical" evidence="6">
    <location>
        <begin position="29"/>
        <end position="59"/>
    </location>
</feature>
<comment type="caution">
    <text evidence="7">The sequence shown here is derived from an EMBL/GenBank/DDBJ whole genome shotgun (WGS) entry which is preliminary data.</text>
</comment>
<evidence type="ECO:0000313" key="7">
    <source>
        <dbReference type="EMBL" id="KAB2759881.1"/>
    </source>
</evidence>
<evidence type="ECO:0000256" key="3">
    <source>
        <dbReference type="ARBA" id="ARBA00022692"/>
    </source>
</evidence>
<accession>A0A6L3Z081</accession>
<protein>
    <submittedName>
        <fullName evidence="7">Branched-chain amino acid ABC transporter permease</fullName>
    </submittedName>
</protein>
<evidence type="ECO:0000256" key="2">
    <source>
        <dbReference type="ARBA" id="ARBA00022475"/>
    </source>
</evidence>